<dbReference type="InterPro" id="IPR017508">
    <property type="entry name" value="HipA_N1"/>
</dbReference>
<comment type="similarity">
    <text evidence="1">Belongs to the HipA Ser/Thr kinase family.</text>
</comment>
<dbReference type="RefSeq" id="WP_013834859.1">
    <property type="nucleotide sequence ID" value="NC_015581.1"/>
</dbReference>
<keyword evidence="3" id="KW-0418">Kinase</keyword>
<keyword evidence="2" id="KW-0808">Transferase</keyword>
<gene>
    <name evidence="6" type="ordered locus">Thicy_0300</name>
</gene>
<feature type="domain" description="HipA N-terminal subdomain 1" evidence="5">
    <location>
        <begin position="20"/>
        <end position="120"/>
    </location>
</feature>
<reference evidence="6 7" key="1">
    <citation type="submission" date="2011-05" db="EMBL/GenBank/DDBJ databases">
        <title>Complete sequence of Thioalkalimicrobium cyclicum ALM1.</title>
        <authorList>
            <consortium name="US DOE Joint Genome Institute"/>
            <person name="Lucas S."/>
            <person name="Han J."/>
            <person name="Lapidus A."/>
            <person name="Cheng J.-F."/>
            <person name="Goodwin L."/>
            <person name="Pitluck S."/>
            <person name="Peters L."/>
            <person name="Mikhailova N."/>
            <person name="Davenport K."/>
            <person name="Han C."/>
            <person name="Tapia R."/>
            <person name="Land M."/>
            <person name="Hauser L."/>
            <person name="Kyrpides N."/>
            <person name="Ivanova N."/>
            <person name="Pagani I."/>
            <person name="Kappler U."/>
            <person name="Woyke T."/>
        </authorList>
    </citation>
    <scope>NUCLEOTIDE SEQUENCE [LARGE SCALE GENOMIC DNA]</scope>
    <source>
        <strain evidence="7">DSM 14477 / JCM 11371 / ALM1</strain>
    </source>
</reference>
<evidence type="ECO:0000259" key="5">
    <source>
        <dbReference type="Pfam" id="PF13657"/>
    </source>
</evidence>
<organism evidence="6 7">
    <name type="scientific">Thiomicrospira cyclica (strain DSM 14477 / JCM 11371 / ALM1)</name>
    <name type="common">Thioalkalimicrobium cyclicum</name>
    <dbReference type="NCBI Taxonomy" id="717773"/>
    <lineage>
        <taxon>Bacteria</taxon>
        <taxon>Pseudomonadati</taxon>
        <taxon>Pseudomonadota</taxon>
        <taxon>Gammaproteobacteria</taxon>
        <taxon>Thiotrichales</taxon>
        <taxon>Piscirickettsiaceae</taxon>
        <taxon>Thiomicrospira</taxon>
    </lineage>
</organism>
<feature type="domain" description="HipA-like C-terminal" evidence="4">
    <location>
        <begin position="178"/>
        <end position="414"/>
    </location>
</feature>
<protein>
    <submittedName>
        <fullName evidence="6">HipA domain protein</fullName>
    </submittedName>
</protein>
<name>F6DAB0_THICA</name>
<evidence type="ECO:0000313" key="7">
    <source>
        <dbReference type="Proteomes" id="UP000009232"/>
    </source>
</evidence>
<dbReference type="HOGENOM" id="CLU_041102_1_0_6"/>
<dbReference type="Pfam" id="PF07804">
    <property type="entry name" value="HipA_C"/>
    <property type="match status" value="1"/>
</dbReference>
<keyword evidence="7" id="KW-1185">Reference proteome</keyword>
<dbReference type="PANTHER" id="PTHR37419">
    <property type="entry name" value="SERINE/THREONINE-PROTEIN KINASE TOXIN HIPA"/>
    <property type="match status" value="1"/>
</dbReference>
<dbReference type="STRING" id="717773.Thicy_0300"/>
<dbReference type="PANTHER" id="PTHR37419:SF8">
    <property type="entry name" value="TOXIN YJJJ"/>
    <property type="match status" value="1"/>
</dbReference>
<dbReference type="eggNOG" id="COG3550">
    <property type="taxonomic scope" value="Bacteria"/>
</dbReference>
<dbReference type="GO" id="GO:0004674">
    <property type="term" value="F:protein serine/threonine kinase activity"/>
    <property type="evidence" value="ECO:0007669"/>
    <property type="project" value="TreeGrafter"/>
</dbReference>
<dbReference type="Gene3D" id="1.10.1070.20">
    <property type="match status" value="1"/>
</dbReference>
<evidence type="ECO:0000256" key="2">
    <source>
        <dbReference type="ARBA" id="ARBA00022679"/>
    </source>
</evidence>
<dbReference type="AlphaFoldDB" id="F6DAB0"/>
<dbReference type="InterPro" id="IPR012893">
    <property type="entry name" value="HipA-like_C"/>
</dbReference>
<dbReference type="GO" id="GO:0005829">
    <property type="term" value="C:cytosol"/>
    <property type="evidence" value="ECO:0007669"/>
    <property type="project" value="TreeGrafter"/>
</dbReference>
<dbReference type="KEGG" id="tcy:Thicy_0300"/>
<evidence type="ECO:0000313" key="6">
    <source>
        <dbReference type="EMBL" id="AEG31076.1"/>
    </source>
</evidence>
<dbReference type="Pfam" id="PF13657">
    <property type="entry name" value="Couple_hipA"/>
    <property type="match status" value="1"/>
</dbReference>
<dbReference type="EMBL" id="CP002776">
    <property type="protein sequence ID" value="AEG31076.1"/>
    <property type="molecule type" value="Genomic_DNA"/>
</dbReference>
<sequence>MSFKPIQKLRVTRRLSSGEQVTVGVLAQNRQGVFFQYADSYLQQFGNLSPFTLQAHTQVQAAPKEPHQGLHGVFADCLPDGWGMLLQDRIFRQKGILPNQLTAMDRLAFVGDKGMGALSFAPVSEFSATTLVDIDLATLGLEAQTLFDASMSDYIDDNHDELDGHTQQVLVALVAGGSSGGARPKAQIYMPAGEVQHCRTYAQPGDEAWLIKFTSKNLALGHEEGLCEAVYLQMAEQAKCQPPHWQLIEAPHTSGAAAWLALKRFDYVVENTDSGSKPSSGRLHMHSACGLLGADFRTPSLDYIDLIKASRQLCKSPAAGQLQFRRAIFNLLSSNQDDHSKNWAFLQADDGQWNPAPFYDVTYSPHPFNEHATAFGGYGKAPPIKAMQKLAIGAGFANWHEAKQVIEDVAEAISQFSWLAQQQGVSKTTISAIAKTLNQRRNMVTF</sequence>
<evidence type="ECO:0000256" key="1">
    <source>
        <dbReference type="ARBA" id="ARBA00010164"/>
    </source>
</evidence>
<evidence type="ECO:0000256" key="3">
    <source>
        <dbReference type="ARBA" id="ARBA00022777"/>
    </source>
</evidence>
<dbReference type="InterPro" id="IPR052028">
    <property type="entry name" value="HipA_Ser/Thr_kinase"/>
</dbReference>
<dbReference type="OrthoDB" id="9805913at2"/>
<evidence type="ECO:0000259" key="4">
    <source>
        <dbReference type="Pfam" id="PF07804"/>
    </source>
</evidence>
<proteinExistence type="inferred from homology"/>
<accession>F6DAB0</accession>
<dbReference type="Proteomes" id="UP000009232">
    <property type="component" value="Chromosome"/>
</dbReference>